<feature type="transmembrane region" description="Helical" evidence="7">
    <location>
        <begin position="247"/>
        <end position="271"/>
    </location>
</feature>
<comment type="subcellular location">
    <subcellularLocation>
        <location evidence="1">Cell membrane</location>
        <topology evidence="1">Multi-pass membrane protein</topology>
    </subcellularLocation>
</comment>
<evidence type="ECO:0000313" key="9">
    <source>
        <dbReference type="Proteomes" id="UP000199550"/>
    </source>
</evidence>
<evidence type="ECO:0000256" key="3">
    <source>
        <dbReference type="ARBA" id="ARBA00022475"/>
    </source>
</evidence>
<feature type="transmembrane region" description="Helical" evidence="7">
    <location>
        <begin position="324"/>
        <end position="345"/>
    </location>
</feature>
<accession>A0A1I4FSE7</accession>
<evidence type="ECO:0000313" key="8">
    <source>
        <dbReference type="EMBL" id="SFL20329.1"/>
    </source>
</evidence>
<keyword evidence="5 7" id="KW-1133">Transmembrane helix</keyword>
<evidence type="ECO:0000256" key="7">
    <source>
        <dbReference type="SAM" id="Phobius"/>
    </source>
</evidence>
<evidence type="ECO:0000256" key="1">
    <source>
        <dbReference type="ARBA" id="ARBA00004651"/>
    </source>
</evidence>
<name>A0A1I4FSE7_9RHOB</name>
<dbReference type="RefSeq" id="WP_090189237.1">
    <property type="nucleotide sequence ID" value="NZ_FOTF01000010.1"/>
</dbReference>
<dbReference type="PANTHER" id="PTHR30250:SF10">
    <property type="entry name" value="LIPOPOLYSACCHARIDE BIOSYNTHESIS PROTEIN WZXC"/>
    <property type="match status" value="1"/>
</dbReference>
<dbReference type="Proteomes" id="UP000199550">
    <property type="component" value="Unassembled WGS sequence"/>
</dbReference>
<feature type="transmembrane region" description="Helical" evidence="7">
    <location>
        <begin position="115"/>
        <end position="139"/>
    </location>
</feature>
<comment type="similarity">
    <text evidence="2">Belongs to the polysaccharide synthase family.</text>
</comment>
<feature type="transmembrane region" description="Helical" evidence="7">
    <location>
        <begin position="357"/>
        <end position="377"/>
    </location>
</feature>
<keyword evidence="4 7" id="KW-0812">Transmembrane</keyword>
<keyword evidence="6 7" id="KW-0472">Membrane</keyword>
<keyword evidence="9" id="KW-1185">Reference proteome</keyword>
<feature type="transmembrane region" description="Helical" evidence="7">
    <location>
        <begin position="283"/>
        <end position="304"/>
    </location>
</feature>
<dbReference type="PANTHER" id="PTHR30250">
    <property type="entry name" value="PST FAMILY PREDICTED COLANIC ACID TRANSPORTER"/>
    <property type="match status" value="1"/>
</dbReference>
<dbReference type="EMBL" id="FOTF01000010">
    <property type="protein sequence ID" value="SFL20329.1"/>
    <property type="molecule type" value="Genomic_DNA"/>
</dbReference>
<dbReference type="Pfam" id="PF13440">
    <property type="entry name" value="Polysacc_synt_3"/>
    <property type="match status" value="1"/>
</dbReference>
<dbReference type="OrthoDB" id="9770347at2"/>
<proteinExistence type="inferred from homology"/>
<feature type="transmembrane region" description="Helical" evidence="7">
    <location>
        <begin position="87"/>
        <end position="109"/>
    </location>
</feature>
<feature type="transmembrane region" description="Helical" evidence="7">
    <location>
        <begin position="151"/>
        <end position="178"/>
    </location>
</feature>
<evidence type="ECO:0000256" key="2">
    <source>
        <dbReference type="ARBA" id="ARBA00007430"/>
    </source>
</evidence>
<dbReference type="AlphaFoldDB" id="A0A1I4FSE7"/>
<evidence type="ECO:0000256" key="6">
    <source>
        <dbReference type="ARBA" id="ARBA00023136"/>
    </source>
</evidence>
<reference evidence="8 9" key="1">
    <citation type="submission" date="2016-10" db="EMBL/GenBank/DDBJ databases">
        <authorList>
            <person name="de Groot N.N."/>
        </authorList>
    </citation>
    <scope>NUCLEOTIDE SEQUENCE [LARGE SCALE GENOMIC DNA]</scope>
    <source>
        <strain evidence="8 9">DSM 16199</strain>
    </source>
</reference>
<evidence type="ECO:0000256" key="4">
    <source>
        <dbReference type="ARBA" id="ARBA00022692"/>
    </source>
</evidence>
<protein>
    <submittedName>
        <fullName evidence="8">Polysaccharide transporter, PST family</fullName>
    </submittedName>
</protein>
<keyword evidence="3" id="KW-1003">Cell membrane</keyword>
<dbReference type="InterPro" id="IPR050833">
    <property type="entry name" value="Poly_Biosynth_Transport"/>
</dbReference>
<dbReference type="GO" id="GO:0005886">
    <property type="term" value="C:plasma membrane"/>
    <property type="evidence" value="ECO:0007669"/>
    <property type="project" value="UniProtKB-SubCell"/>
</dbReference>
<gene>
    <name evidence="8" type="ORF">SAMN04488004_11063</name>
</gene>
<organism evidence="8 9">
    <name type="scientific">Loktanella salsilacus</name>
    <dbReference type="NCBI Taxonomy" id="195913"/>
    <lineage>
        <taxon>Bacteria</taxon>
        <taxon>Pseudomonadati</taxon>
        <taxon>Pseudomonadota</taxon>
        <taxon>Alphaproteobacteria</taxon>
        <taxon>Rhodobacterales</taxon>
        <taxon>Roseobacteraceae</taxon>
        <taxon>Loktanella</taxon>
    </lineage>
</organism>
<dbReference type="STRING" id="195913.SAMN04488004_11063"/>
<sequence>MQATSRSKDLIGNLMAYGASEVAAKASRLIVVIAVARTLDLTQIGVAATAMAAGDILKSLTQNGVGQRIIAARDDALEAVCATAHRIFWGWSIGLFAVQTAIAAGFWLSGGSVTLSMLIFLLGAEYLFMPAGLVQGALAMRAGKLRRTASIAGAQVVGANLMSVLLVLVWPSALALILPRLLSAPIWLIAIRRLHPWTRNAAAGFAPLRPFVDYGWAVLGVELVKALRMQADKLIVGLLMGSKALGLYFMAFNAGLGLSNAFTVAFATVLFPHLTQTANRNAALRGSFLIGVGVIGPVVVLQALAAPYYIPVLLGESWAEIGDIVSILCLVAIPTTLWTAAAGWLRANNRPQVELAVTVALAAGVIANTVLLAPLGLTVVATGYAITTTTIFVAASLPAIRAAFFHRPAQV</sequence>
<evidence type="ECO:0000256" key="5">
    <source>
        <dbReference type="ARBA" id="ARBA00022989"/>
    </source>
</evidence>
<feature type="transmembrane region" description="Helical" evidence="7">
    <location>
        <begin position="383"/>
        <end position="404"/>
    </location>
</feature>